<evidence type="ECO:0000313" key="8">
    <source>
        <dbReference type="EMBL" id="KRM91771.1"/>
    </source>
</evidence>
<dbReference type="GO" id="GO:0042274">
    <property type="term" value="P:ribosomal small subunit biogenesis"/>
    <property type="evidence" value="ECO:0007669"/>
    <property type="project" value="UniProtKB-UniRule"/>
</dbReference>
<dbReference type="PANTHER" id="PTHR33692:SF1">
    <property type="entry name" value="RIBOSOME MATURATION FACTOR RIMM"/>
    <property type="match status" value="1"/>
</dbReference>
<dbReference type="Gene3D" id="2.40.30.60">
    <property type="entry name" value="RimM"/>
    <property type="match status" value="1"/>
</dbReference>
<dbReference type="InterPro" id="IPR011961">
    <property type="entry name" value="RimM"/>
</dbReference>
<dbReference type="AlphaFoldDB" id="A0A0R2CU48"/>
<dbReference type="Gene3D" id="2.30.30.240">
    <property type="entry name" value="PRC-barrel domain"/>
    <property type="match status" value="1"/>
</dbReference>
<evidence type="ECO:0000256" key="3">
    <source>
        <dbReference type="ARBA" id="ARBA00022552"/>
    </source>
</evidence>
<keyword evidence="4 5" id="KW-0143">Chaperone</keyword>
<comment type="subunit">
    <text evidence="5">Binds ribosomal protein uS19.</text>
</comment>
<dbReference type="InterPro" id="IPR002676">
    <property type="entry name" value="RimM_N"/>
</dbReference>
<dbReference type="Pfam" id="PF05239">
    <property type="entry name" value="PRC"/>
    <property type="match status" value="1"/>
</dbReference>
<dbReference type="InterPro" id="IPR027275">
    <property type="entry name" value="PRC-brl_dom"/>
</dbReference>
<keyword evidence="3 5" id="KW-0698">rRNA processing</keyword>
<comment type="function">
    <text evidence="5">An accessory protein needed during the final step in the assembly of 30S ribosomal subunit, possibly for assembly of the head region. Essential for efficient processing of 16S rRNA. May be needed both before and after RbfA during the maturation of 16S rRNA. It has affinity for free ribosomal 30S subunits but not for 70S ribosomes.</text>
</comment>
<feature type="domain" description="RimM N-terminal" evidence="6">
    <location>
        <begin position="6"/>
        <end position="88"/>
    </location>
</feature>
<dbReference type="GO" id="GO:0043022">
    <property type="term" value="F:ribosome binding"/>
    <property type="evidence" value="ECO:0007669"/>
    <property type="project" value="InterPro"/>
</dbReference>
<dbReference type="GO" id="GO:0006364">
    <property type="term" value="P:rRNA processing"/>
    <property type="evidence" value="ECO:0007669"/>
    <property type="project" value="UniProtKB-UniRule"/>
</dbReference>
<evidence type="ECO:0000256" key="5">
    <source>
        <dbReference type="HAMAP-Rule" id="MF_00014"/>
    </source>
</evidence>
<dbReference type="SUPFAM" id="SSF50346">
    <property type="entry name" value="PRC-barrel domain"/>
    <property type="match status" value="1"/>
</dbReference>
<dbReference type="GO" id="GO:0005840">
    <property type="term" value="C:ribosome"/>
    <property type="evidence" value="ECO:0007669"/>
    <property type="project" value="InterPro"/>
</dbReference>
<dbReference type="NCBIfam" id="TIGR02273">
    <property type="entry name" value="16S_RimM"/>
    <property type="match status" value="1"/>
</dbReference>
<evidence type="ECO:0000259" key="6">
    <source>
        <dbReference type="Pfam" id="PF01782"/>
    </source>
</evidence>
<protein>
    <recommendedName>
        <fullName evidence="5">Ribosome maturation factor RimM</fullName>
    </recommendedName>
</protein>
<keyword evidence="1 5" id="KW-0963">Cytoplasm</keyword>
<evidence type="ECO:0000259" key="7">
    <source>
        <dbReference type="Pfam" id="PF05239"/>
    </source>
</evidence>
<comment type="subcellular location">
    <subcellularLocation>
        <location evidence="5">Cytoplasm</location>
    </subcellularLocation>
</comment>
<accession>A0A0R2CU48</accession>
<dbReference type="InterPro" id="IPR011033">
    <property type="entry name" value="PRC_barrel-like_sf"/>
</dbReference>
<dbReference type="RefSeq" id="WP_054689612.1">
    <property type="nucleotide sequence ID" value="NZ_AYZI01000003.1"/>
</dbReference>
<dbReference type="PATRIC" id="fig|1423745.4.peg.635"/>
<dbReference type="SUPFAM" id="SSF50447">
    <property type="entry name" value="Translation proteins"/>
    <property type="match status" value="1"/>
</dbReference>
<reference evidence="8 9" key="1">
    <citation type="journal article" date="2015" name="Genome Announc.">
        <title>Expanding the biotechnology potential of lactobacilli through comparative genomics of 213 strains and associated genera.</title>
        <authorList>
            <person name="Sun Z."/>
            <person name="Harris H.M."/>
            <person name="McCann A."/>
            <person name="Guo C."/>
            <person name="Argimon S."/>
            <person name="Zhang W."/>
            <person name="Yang X."/>
            <person name="Jeffery I.B."/>
            <person name="Cooney J.C."/>
            <person name="Kagawa T.F."/>
            <person name="Liu W."/>
            <person name="Song Y."/>
            <person name="Salvetti E."/>
            <person name="Wrobel A."/>
            <person name="Rasinkangas P."/>
            <person name="Parkhill J."/>
            <person name="Rea M.C."/>
            <person name="O'Sullivan O."/>
            <person name="Ritari J."/>
            <person name="Douillard F.P."/>
            <person name="Paul Ross R."/>
            <person name="Yang R."/>
            <person name="Briner A.E."/>
            <person name="Felis G.E."/>
            <person name="de Vos W.M."/>
            <person name="Barrangou R."/>
            <person name="Klaenhammer T.R."/>
            <person name="Caufield P.W."/>
            <person name="Cui Y."/>
            <person name="Zhang H."/>
            <person name="O'Toole P.W."/>
        </authorList>
    </citation>
    <scope>NUCLEOTIDE SEQUENCE [LARGE SCALE GENOMIC DNA]</scope>
    <source>
        <strain evidence="8 9">DSM 22689</strain>
    </source>
</reference>
<organism evidence="8 9">
    <name type="scientific">Fructilactobacillus florum DSM 22689 = JCM 16035</name>
    <dbReference type="NCBI Taxonomy" id="1423745"/>
    <lineage>
        <taxon>Bacteria</taxon>
        <taxon>Bacillati</taxon>
        <taxon>Bacillota</taxon>
        <taxon>Bacilli</taxon>
        <taxon>Lactobacillales</taxon>
        <taxon>Lactobacillaceae</taxon>
        <taxon>Fructilactobacillus</taxon>
    </lineage>
</organism>
<comment type="similarity">
    <text evidence="5">Belongs to the RimM family.</text>
</comment>
<dbReference type="STRING" id="1423745.GCA_001311215_00141"/>
<sequence>MEYLEIGEIVNTQGLRGEVRVQVITDFVAQRFQIGAEVTAFPKQGKPVVLQIDGMRRHKQLVILHFSGYDSINDVEFLKPALLKIRMDQQVNDELEPGAYYYHQIIGLPVYDLNNRKLGQVKEILDLGPNDVWVVERPDQSDLLLPKIDQVIKQVDLEQSRIVVDLLEGLE</sequence>
<dbReference type="Proteomes" id="UP000051586">
    <property type="component" value="Unassembled WGS sequence"/>
</dbReference>
<dbReference type="EMBL" id="AYZI01000003">
    <property type="protein sequence ID" value="KRM91771.1"/>
    <property type="molecule type" value="Genomic_DNA"/>
</dbReference>
<comment type="domain">
    <text evidence="5">The PRC barrel domain binds ribosomal protein uS19.</text>
</comment>
<dbReference type="InterPro" id="IPR036976">
    <property type="entry name" value="RimM_N_sf"/>
</dbReference>
<evidence type="ECO:0000256" key="2">
    <source>
        <dbReference type="ARBA" id="ARBA00022517"/>
    </source>
</evidence>
<dbReference type="Pfam" id="PF01782">
    <property type="entry name" value="RimM"/>
    <property type="match status" value="1"/>
</dbReference>
<name>A0A0R2CU48_9LACO</name>
<gene>
    <name evidence="5" type="primary">rimM</name>
    <name evidence="8" type="ORF">FC87_GL000595</name>
</gene>
<keyword evidence="2 5" id="KW-0690">Ribosome biogenesis</keyword>
<evidence type="ECO:0000256" key="1">
    <source>
        <dbReference type="ARBA" id="ARBA00022490"/>
    </source>
</evidence>
<dbReference type="GO" id="GO:0005737">
    <property type="term" value="C:cytoplasm"/>
    <property type="evidence" value="ECO:0007669"/>
    <property type="project" value="UniProtKB-SubCell"/>
</dbReference>
<comment type="caution">
    <text evidence="8">The sequence shown here is derived from an EMBL/GenBank/DDBJ whole genome shotgun (WGS) entry which is preliminary data.</text>
</comment>
<evidence type="ECO:0000313" key="9">
    <source>
        <dbReference type="Proteomes" id="UP000051586"/>
    </source>
</evidence>
<dbReference type="HAMAP" id="MF_00014">
    <property type="entry name" value="Ribosome_mat_RimM"/>
    <property type="match status" value="1"/>
</dbReference>
<feature type="domain" description="PRC-barrel" evidence="7">
    <location>
        <begin position="98"/>
        <end position="169"/>
    </location>
</feature>
<evidence type="ECO:0000256" key="4">
    <source>
        <dbReference type="ARBA" id="ARBA00023186"/>
    </source>
</evidence>
<dbReference type="PANTHER" id="PTHR33692">
    <property type="entry name" value="RIBOSOME MATURATION FACTOR RIMM"/>
    <property type="match status" value="1"/>
</dbReference>
<dbReference type="InterPro" id="IPR009000">
    <property type="entry name" value="Transl_B-barrel_sf"/>
</dbReference>
<proteinExistence type="inferred from homology"/>